<evidence type="ECO:0000313" key="13">
    <source>
        <dbReference type="Proteomes" id="UP000007875"/>
    </source>
</evidence>
<dbReference type="eggNOG" id="KOG0425">
    <property type="taxonomic scope" value="Eukaryota"/>
</dbReference>
<dbReference type="Pfam" id="PF00179">
    <property type="entry name" value="UQ_con"/>
    <property type="match status" value="1"/>
</dbReference>
<evidence type="ECO:0000259" key="11">
    <source>
        <dbReference type="PROSITE" id="PS50127"/>
    </source>
</evidence>
<dbReference type="GO" id="GO:0032446">
    <property type="term" value="P:protein modification by small protein conjugation"/>
    <property type="evidence" value="ECO:0007669"/>
    <property type="project" value="UniProtKB-ARBA"/>
</dbReference>
<dbReference type="Proteomes" id="UP000007875">
    <property type="component" value="Unassembled WGS sequence"/>
</dbReference>
<dbReference type="InterPro" id="IPR016135">
    <property type="entry name" value="UBQ-conjugating_enzyme/RWD"/>
</dbReference>
<dbReference type="InParanoid" id="H2Z0H8"/>
<dbReference type="GO" id="GO:0061631">
    <property type="term" value="F:ubiquitin conjugating enzyme activity"/>
    <property type="evidence" value="ECO:0007669"/>
    <property type="project" value="UniProtKB-EC"/>
</dbReference>
<dbReference type="PANTHER" id="PTHR24067">
    <property type="entry name" value="UBIQUITIN-CONJUGATING ENZYME E2"/>
    <property type="match status" value="1"/>
</dbReference>
<dbReference type="AlphaFoldDB" id="H2Z0H8"/>
<evidence type="ECO:0000313" key="12">
    <source>
        <dbReference type="Ensembl" id="ENSCSAVP00000011090.1"/>
    </source>
</evidence>
<evidence type="ECO:0000256" key="2">
    <source>
        <dbReference type="ARBA" id="ARBA00022679"/>
    </source>
</evidence>
<dbReference type="SMART" id="SM00212">
    <property type="entry name" value="UBCc"/>
    <property type="match status" value="1"/>
</dbReference>
<evidence type="ECO:0000256" key="10">
    <source>
        <dbReference type="ARBA" id="ARBA00079960"/>
    </source>
</evidence>
<accession>H2Z0H8</accession>
<keyword evidence="5" id="KW-0067">ATP-binding</keyword>
<dbReference type="FunFam" id="3.10.110.10:FF:000018">
    <property type="entry name" value="Ubiquitin-conjugating enzyme E2 G1"/>
    <property type="match status" value="1"/>
</dbReference>
<keyword evidence="4" id="KW-0833">Ubl conjugation pathway</keyword>
<dbReference type="PROSITE" id="PS50127">
    <property type="entry name" value="UBC_2"/>
    <property type="match status" value="1"/>
</dbReference>
<reference evidence="13" key="1">
    <citation type="submission" date="2003-08" db="EMBL/GenBank/DDBJ databases">
        <authorList>
            <person name="Birren B."/>
            <person name="Nusbaum C."/>
            <person name="Abebe A."/>
            <person name="Abouelleil A."/>
            <person name="Adekoya E."/>
            <person name="Ait-zahra M."/>
            <person name="Allen N."/>
            <person name="Allen T."/>
            <person name="An P."/>
            <person name="Anderson M."/>
            <person name="Anderson S."/>
            <person name="Arachchi H."/>
            <person name="Armbruster J."/>
            <person name="Bachantsang P."/>
            <person name="Baldwin J."/>
            <person name="Barry A."/>
            <person name="Bayul T."/>
            <person name="Blitshsteyn B."/>
            <person name="Bloom T."/>
            <person name="Blye J."/>
            <person name="Boguslavskiy L."/>
            <person name="Borowsky M."/>
            <person name="Boukhgalter B."/>
            <person name="Brunache A."/>
            <person name="Butler J."/>
            <person name="Calixte N."/>
            <person name="Calvo S."/>
            <person name="Camarata J."/>
            <person name="Campo K."/>
            <person name="Chang J."/>
            <person name="Cheshatsang Y."/>
            <person name="Citroen M."/>
            <person name="Collymore A."/>
            <person name="Considine T."/>
            <person name="Cook A."/>
            <person name="Cooke P."/>
            <person name="Corum B."/>
            <person name="Cuomo C."/>
            <person name="David R."/>
            <person name="Dawoe T."/>
            <person name="Degray S."/>
            <person name="Dodge S."/>
            <person name="Dooley K."/>
            <person name="Dorje P."/>
            <person name="Dorjee K."/>
            <person name="Dorris L."/>
            <person name="Duffey N."/>
            <person name="Dupes A."/>
            <person name="Elkins T."/>
            <person name="Engels R."/>
            <person name="Erickson J."/>
            <person name="Farina A."/>
            <person name="Faro S."/>
            <person name="Ferreira P."/>
            <person name="Fischer H."/>
            <person name="Fitzgerald M."/>
            <person name="Foley K."/>
            <person name="Gage D."/>
            <person name="Galagan J."/>
            <person name="Gearin G."/>
            <person name="Gnerre S."/>
            <person name="Gnirke A."/>
            <person name="Goyette A."/>
            <person name="Graham J."/>
            <person name="Grandbois E."/>
            <person name="Gyaltsen K."/>
            <person name="Hafez N."/>
            <person name="Hagopian D."/>
            <person name="Hagos B."/>
            <person name="Hall J."/>
            <person name="Hatcher B."/>
            <person name="Heller A."/>
            <person name="Higgins H."/>
            <person name="Honan T."/>
            <person name="Horn A."/>
            <person name="Houde N."/>
            <person name="Hughes L."/>
            <person name="Hulme W."/>
            <person name="Husby E."/>
            <person name="Iliev I."/>
            <person name="Jaffe D."/>
            <person name="Jones C."/>
            <person name="Kamal M."/>
            <person name="Kamat A."/>
            <person name="Kamvysselis M."/>
            <person name="Karlsson E."/>
            <person name="Kells C."/>
            <person name="Kieu A."/>
            <person name="Kisner P."/>
            <person name="Kodira C."/>
            <person name="Kulbokas E."/>
            <person name="Labutti K."/>
            <person name="Lama D."/>
            <person name="Landers T."/>
            <person name="Leger J."/>
            <person name="Levine S."/>
            <person name="Lewis D."/>
            <person name="Lewis T."/>
            <person name="Lindblad-toh K."/>
            <person name="Liu X."/>
            <person name="Lokyitsang T."/>
            <person name="Lokyitsang Y."/>
            <person name="Lucien O."/>
            <person name="Lui A."/>
            <person name="Ma L.J."/>
            <person name="Mabbitt R."/>
            <person name="Macdonald J."/>
            <person name="Maclean C."/>
            <person name="Major J."/>
            <person name="Manning J."/>
            <person name="Marabella R."/>
            <person name="Maru K."/>
            <person name="Matthews C."/>
            <person name="Mauceli E."/>
            <person name="Mccarthy M."/>
            <person name="Mcdonough S."/>
            <person name="Mcghee T."/>
            <person name="Meldrim J."/>
            <person name="Meneus L."/>
            <person name="Mesirov J."/>
            <person name="Mihalev A."/>
            <person name="Mihova T."/>
            <person name="Mikkelsen T."/>
            <person name="Mlenga V."/>
            <person name="Moru K."/>
            <person name="Mozes J."/>
            <person name="Mulrain L."/>
            <person name="Munson G."/>
            <person name="Naylor J."/>
            <person name="Newes C."/>
            <person name="Nguyen C."/>
            <person name="Nguyen N."/>
            <person name="Nguyen T."/>
            <person name="Nicol R."/>
            <person name="Nielsen C."/>
            <person name="Nizzari M."/>
            <person name="Norbu C."/>
            <person name="Norbu N."/>
            <person name="O'donnell P."/>
            <person name="Okoawo O."/>
            <person name="O'leary S."/>
            <person name="Omotosho B."/>
            <person name="O'neill K."/>
            <person name="Osman S."/>
            <person name="Parker S."/>
            <person name="Perrin D."/>
            <person name="Phunkhang P."/>
            <person name="Piqani B."/>
            <person name="Purcell S."/>
            <person name="Rachupka T."/>
            <person name="Ramasamy U."/>
            <person name="Rameau R."/>
            <person name="Ray V."/>
            <person name="Raymond C."/>
            <person name="Retta R."/>
            <person name="Richardson S."/>
            <person name="Rise C."/>
            <person name="Rodriguez J."/>
            <person name="Rogers J."/>
            <person name="Rogov P."/>
            <person name="Rutman M."/>
            <person name="Schupbach R."/>
            <person name="Seaman C."/>
            <person name="Settipalli S."/>
            <person name="Sharpe T."/>
            <person name="Sheridan J."/>
            <person name="Sherpa N."/>
            <person name="Shi J."/>
            <person name="Smirnov S."/>
            <person name="Smith C."/>
            <person name="Sougnez C."/>
            <person name="Spencer B."/>
            <person name="Stalker J."/>
            <person name="Stange-thomann N."/>
            <person name="Stavropoulos S."/>
            <person name="Stetson K."/>
            <person name="Stone C."/>
            <person name="Stone S."/>
            <person name="Stubbs M."/>
            <person name="Talamas J."/>
            <person name="Tchuinga P."/>
            <person name="Tenzing P."/>
            <person name="Tesfaye S."/>
            <person name="Theodore J."/>
            <person name="Thoulutsang Y."/>
            <person name="Topham K."/>
            <person name="Towey S."/>
            <person name="Tsamla T."/>
            <person name="Tsomo N."/>
            <person name="Vallee D."/>
            <person name="Vassiliev H."/>
            <person name="Venkataraman V."/>
            <person name="Vinson J."/>
            <person name="Vo A."/>
            <person name="Wade C."/>
            <person name="Wang S."/>
            <person name="Wangchuk T."/>
            <person name="Wangdi T."/>
            <person name="Whittaker C."/>
            <person name="Wilkinson J."/>
            <person name="Wu Y."/>
            <person name="Wyman D."/>
            <person name="Yadav S."/>
            <person name="Yang S."/>
            <person name="Yang X."/>
            <person name="Yeager S."/>
            <person name="Yee E."/>
            <person name="Young G."/>
            <person name="Zainoun J."/>
            <person name="Zembeck L."/>
            <person name="Zimmer A."/>
            <person name="Zody M."/>
            <person name="Lander E."/>
        </authorList>
    </citation>
    <scope>NUCLEOTIDE SEQUENCE [LARGE SCALE GENOMIC DNA]</scope>
</reference>
<reference evidence="12" key="2">
    <citation type="submission" date="2025-08" db="UniProtKB">
        <authorList>
            <consortium name="Ensembl"/>
        </authorList>
    </citation>
    <scope>IDENTIFICATION</scope>
</reference>
<dbReference type="OMA" id="RKVTRCV"/>
<organism evidence="12 13">
    <name type="scientific">Ciona savignyi</name>
    <name type="common">Pacific transparent sea squirt</name>
    <dbReference type="NCBI Taxonomy" id="51511"/>
    <lineage>
        <taxon>Eukaryota</taxon>
        <taxon>Metazoa</taxon>
        <taxon>Chordata</taxon>
        <taxon>Tunicata</taxon>
        <taxon>Ascidiacea</taxon>
        <taxon>Phlebobranchia</taxon>
        <taxon>Cionidae</taxon>
        <taxon>Ciona</taxon>
    </lineage>
</organism>
<evidence type="ECO:0000256" key="9">
    <source>
        <dbReference type="ARBA" id="ARBA00079259"/>
    </source>
</evidence>
<dbReference type="HOGENOM" id="CLU_030988_10_1_1"/>
<dbReference type="InterPro" id="IPR000608">
    <property type="entry name" value="UBC"/>
</dbReference>
<keyword evidence="3" id="KW-0547">Nucleotide-binding</keyword>
<name>H2Z0H8_CIOSA</name>
<dbReference type="STRING" id="51511.ENSCSAVP00000011090"/>
<dbReference type="CDD" id="cd23795">
    <property type="entry name" value="UBCc_UBE2G1"/>
    <property type="match status" value="1"/>
</dbReference>
<dbReference type="Gene3D" id="3.10.110.10">
    <property type="entry name" value="Ubiquitin Conjugating Enzyme"/>
    <property type="match status" value="1"/>
</dbReference>
<sequence length="170" mass="19482">MSLPKDQGMLLLKKQLMELQKKTVDGFSTGLIDDDSYYIWEVVISGPVGSYYEGGYFKAHLTFPEEYPQRPPKLKFISEMWHPNVGKDGFVSISILDEPSDDKLGYERAEERWLPIHTVENIMLCVINMISEPNDASPANADAAKQFREDYDGEFKKQVQRCVRLSQAKL</sequence>
<dbReference type="GeneTree" id="ENSGT00940000165298"/>
<comment type="function">
    <text evidence="6">Accepts ubiquitin from the E1 complex and catalyzes its covalent attachment to other proteins. In vitro catalyzes 'Lys-48'-, as well as 'Lys-63'-linked polyubiquitination. May be involved in degradation of muscle-specific proteins. Mediates polyubiquitination of CYP3A4.</text>
</comment>
<dbReference type="SUPFAM" id="SSF54495">
    <property type="entry name" value="UBC-like"/>
    <property type="match status" value="1"/>
</dbReference>
<protein>
    <recommendedName>
        <fullName evidence="7">Ubiquitin-conjugating enzyme E2 G1</fullName>
        <ecNumber evidence="1">2.3.2.23</ecNumber>
    </recommendedName>
    <alternativeName>
        <fullName evidence="10">E2 ubiquitin-conjugating enzyme G1</fullName>
    </alternativeName>
    <alternativeName>
        <fullName evidence="8">Ubiquitin carrier protein G1</fullName>
    </alternativeName>
    <alternativeName>
        <fullName evidence="9">Ubiquitin-protein ligase G1</fullName>
    </alternativeName>
</protein>
<feature type="domain" description="UBC core" evidence="11">
    <location>
        <begin position="7"/>
        <end position="168"/>
    </location>
</feature>
<keyword evidence="2" id="KW-0808">Transferase</keyword>
<evidence type="ECO:0000256" key="7">
    <source>
        <dbReference type="ARBA" id="ARBA00073288"/>
    </source>
</evidence>
<evidence type="ECO:0000256" key="6">
    <source>
        <dbReference type="ARBA" id="ARBA00053162"/>
    </source>
</evidence>
<dbReference type="EC" id="2.3.2.23" evidence="1"/>
<evidence type="ECO:0000256" key="4">
    <source>
        <dbReference type="ARBA" id="ARBA00022786"/>
    </source>
</evidence>
<dbReference type="GO" id="GO:0005524">
    <property type="term" value="F:ATP binding"/>
    <property type="evidence" value="ECO:0007669"/>
    <property type="project" value="UniProtKB-KW"/>
</dbReference>
<dbReference type="InterPro" id="IPR050113">
    <property type="entry name" value="Ub_conjugating_enzyme"/>
</dbReference>
<proteinExistence type="predicted"/>
<evidence type="ECO:0000256" key="5">
    <source>
        <dbReference type="ARBA" id="ARBA00022840"/>
    </source>
</evidence>
<evidence type="ECO:0000256" key="3">
    <source>
        <dbReference type="ARBA" id="ARBA00022741"/>
    </source>
</evidence>
<evidence type="ECO:0000256" key="8">
    <source>
        <dbReference type="ARBA" id="ARBA00076339"/>
    </source>
</evidence>
<evidence type="ECO:0000256" key="1">
    <source>
        <dbReference type="ARBA" id="ARBA00012486"/>
    </source>
</evidence>
<dbReference type="Ensembl" id="ENSCSAVT00000011221.1">
    <property type="protein sequence ID" value="ENSCSAVP00000011090.1"/>
    <property type="gene ID" value="ENSCSAVG00000006486.1"/>
</dbReference>
<keyword evidence="13" id="KW-1185">Reference proteome</keyword>
<reference evidence="12" key="3">
    <citation type="submission" date="2025-09" db="UniProtKB">
        <authorList>
            <consortium name="Ensembl"/>
        </authorList>
    </citation>
    <scope>IDENTIFICATION</scope>
</reference>